<dbReference type="EMBL" id="JACFXV010000069">
    <property type="protein sequence ID" value="MBA5779537.1"/>
    <property type="molecule type" value="Genomic_DNA"/>
</dbReference>
<dbReference type="EMBL" id="JACFXV010000068">
    <property type="protein sequence ID" value="MBA5779504.1"/>
    <property type="molecule type" value="Genomic_DNA"/>
</dbReference>
<evidence type="ECO:0000313" key="3">
    <source>
        <dbReference type="EMBL" id="MBA5779537.1"/>
    </source>
</evidence>
<name>A0A839AL56_9HYPH</name>
<evidence type="ECO:0000313" key="2">
    <source>
        <dbReference type="EMBL" id="MBA5779504.1"/>
    </source>
</evidence>
<keyword evidence="4" id="KW-1185">Reference proteome</keyword>
<protein>
    <submittedName>
        <fullName evidence="3">Uncharacterized protein</fullName>
    </submittedName>
</protein>
<organism evidence="3 4">
    <name type="scientific">Stappia albiluteola</name>
    <dbReference type="NCBI Taxonomy" id="2758565"/>
    <lineage>
        <taxon>Bacteria</taxon>
        <taxon>Pseudomonadati</taxon>
        <taxon>Pseudomonadota</taxon>
        <taxon>Alphaproteobacteria</taxon>
        <taxon>Hyphomicrobiales</taxon>
        <taxon>Stappiaceae</taxon>
        <taxon>Stappia</taxon>
    </lineage>
</organism>
<comment type="caution">
    <text evidence="3">The sequence shown here is derived from an EMBL/GenBank/DDBJ whole genome shotgun (WGS) entry which is preliminary data.</text>
</comment>
<dbReference type="Proteomes" id="UP000541109">
    <property type="component" value="Unassembled WGS sequence"/>
</dbReference>
<sequence length="356" mass="38454">MTTYSAGTISLSAYTNRVTGNSTQFVGNVRPGDWLVCDGDAVMEIAEVVSNTELRLYSGWPRGNRTSIAYVIEHTNHLPGPQAGEVVFSADGQAGRVSIYYGPEDLALEADPFSDLSRVKFHSDLPYISVVNVIEGTMNVNSDGVDAYSKKFQPIFSHGLGYTPLVFGAITNARNYDWSQTYPTYLGNITVPWSGTVPLAGSLPGNGEPYTHMTLDLGADINDVFLMFRRQLAPANTPRDDLTIAYKIFITDYSMESGLAVGGPPYALILDALAGRLVVADGKFDSEKRQLVLDGFDGGDSIPAAFGENVAYGEFDNFQIPVPHSVTPNAAYPFPSSGYSDENDIYHGRPVIGMGA</sequence>
<dbReference type="AlphaFoldDB" id="A0A839AL56"/>
<evidence type="ECO:0000313" key="4">
    <source>
        <dbReference type="Proteomes" id="UP000541109"/>
    </source>
</evidence>
<accession>A0A839AL56</accession>
<dbReference type="RefSeq" id="WP_182164844.1">
    <property type="nucleotide sequence ID" value="NZ_JACFXV010000049.1"/>
</dbReference>
<reference evidence="3 4" key="1">
    <citation type="submission" date="2020-07" db="EMBL/GenBank/DDBJ databases">
        <title>Stappia sp., F7233, whole genome shotgun sequencing project.</title>
        <authorList>
            <person name="Jiang S."/>
            <person name="Liu Z.W."/>
            <person name="Du Z.J."/>
        </authorList>
    </citation>
    <scope>NUCLEOTIDE SEQUENCE [LARGE SCALE GENOMIC DNA]</scope>
    <source>
        <strain evidence="3 4">F7233</strain>
    </source>
</reference>
<dbReference type="EMBL" id="JACFXV010000049">
    <property type="protein sequence ID" value="MBA5777433.1"/>
    <property type="molecule type" value="Genomic_DNA"/>
</dbReference>
<evidence type="ECO:0000313" key="1">
    <source>
        <dbReference type="EMBL" id="MBA5777433.1"/>
    </source>
</evidence>
<gene>
    <name evidence="1" type="ORF">H2509_09885</name>
    <name evidence="2" type="ORF">H2509_20430</name>
    <name evidence="3" type="ORF">H2509_20595</name>
</gene>
<proteinExistence type="predicted"/>